<dbReference type="InterPro" id="IPR045851">
    <property type="entry name" value="AMP-bd_C_sf"/>
</dbReference>
<dbReference type="InterPro" id="IPR036736">
    <property type="entry name" value="ACP-like_sf"/>
</dbReference>
<dbReference type="PANTHER" id="PTHR45527">
    <property type="entry name" value="NONRIBOSOMAL PEPTIDE SYNTHETASE"/>
    <property type="match status" value="1"/>
</dbReference>
<dbReference type="Pfam" id="PF00550">
    <property type="entry name" value="PP-binding"/>
    <property type="match status" value="2"/>
</dbReference>
<dbReference type="FunFam" id="1.10.1200.10:FF:000016">
    <property type="entry name" value="Non-ribosomal peptide synthase"/>
    <property type="match status" value="1"/>
</dbReference>
<dbReference type="Pfam" id="PF00668">
    <property type="entry name" value="Condensation"/>
    <property type="match status" value="2"/>
</dbReference>
<feature type="domain" description="Carrier" evidence="4">
    <location>
        <begin position="98"/>
        <end position="173"/>
    </location>
</feature>
<dbReference type="OrthoDB" id="5476914at2"/>
<feature type="domain" description="Carrier" evidence="4">
    <location>
        <begin position="1920"/>
        <end position="1995"/>
    </location>
</feature>
<keyword evidence="6" id="KW-1185">Reference proteome</keyword>
<feature type="non-terminal residue" evidence="5">
    <location>
        <position position="1"/>
    </location>
</feature>
<protein>
    <submittedName>
        <fullName evidence="5">Amino acid adenylation domain-containing protein</fullName>
    </submittedName>
</protein>
<dbReference type="EMBL" id="QVFU01000054">
    <property type="protein sequence ID" value="RFS43559.1"/>
    <property type="molecule type" value="Genomic_DNA"/>
</dbReference>
<dbReference type="PROSITE" id="PS50075">
    <property type="entry name" value="CARRIER"/>
    <property type="match status" value="2"/>
</dbReference>
<evidence type="ECO:0000313" key="6">
    <source>
        <dbReference type="Proteomes" id="UP000262621"/>
    </source>
</evidence>
<dbReference type="GO" id="GO:0072330">
    <property type="term" value="P:monocarboxylic acid biosynthetic process"/>
    <property type="evidence" value="ECO:0007669"/>
    <property type="project" value="UniProtKB-ARBA"/>
</dbReference>
<dbReference type="InterPro" id="IPR001031">
    <property type="entry name" value="Thioesterase"/>
</dbReference>
<dbReference type="GO" id="GO:0043041">
    <property type="term" value="P:amino acid activation for nonribosomal peptide biosynthetic process"/>
    <property type="evidence" value="ECO:0007669"/>
    <property type="project" value="TreeGrafter"/>
</dbReference>
<dbReference type="SUPFAM" id="SSF52777">
    <property type="entry name" value="CoA-dependent acyltransferases"/>
    <property type="match status" value="4"/>
</dbReference>
<dbReference type="SUPFAM" id="SSF53474">
    <property type="entry name" value="alpha/beta-Hydrolases"/>
    <property type="match status" value="1"/>
</dbReference>
<dbReference type="FunFam" id="2.30.38.10:FF:000001">
    <property type="entry name" value="Non-ribosomal peptide synthetase PvdI"/>
    <property type="match status" value="1"/>
</dbReference>
<dbReference type="Gene3D" id="3.30.559.10">
    <property type="entry name" value="Chloramphenicol acetyltransferase-like domain"/>
    <property type="match status" value="2"/>
</dbReference>
<dbReference type="CDD" id="cd05930">
    <property type="entry name" value="A_NRPS"/>
    <property type="match status" value="1"/>
</dbReference>
<dbReference type="Pfam" id="PF00975">
    <property type="entry name" value="Thioesterase"/>
    <property type="match status" value="1"/>
</dbReference>
<accession>A0A372FSS0</accession>
<dbReference type="Gene3D" id="3.30.559.30">
    <property type="entry name" value="Nonribosomal peptide synthetase, condensation domain"/>
    <property type="match status" value="2"/>
</dbReference>
<proteinExistence type="predicted"/>
<evidence type="ECO:0000259" key="4">
    <source>
        <dbReference type="PROSITE" id="PS50075"/>
    </source>
</evidence>
<dbReference type="InterPro" id="IPR001242">
    <property type="entry name" value="Condensation_dom"/>
</dbReference>
<name>A0A372FSS0_9ACTN</name>
<dbReference type="InterPro" id="IPR020806">
    <property type="entry name" value="PKS_PP-bd"/>
</dbReference>
<dbReference type="SUPFAM" id="SSF56801">
    <property type="entry name" value="Acetyl-CoA synthetase-like"/>
    <property type="match status" value="2"/>
</dbReference>
<dbReference type="SMART" id="SM00824">
    <property type="entry name" value="PKS_TE"/>
    <property type="match status" value="1"/>
</dbReference>
<evidence type="ECO:0000256" key="3">
    <source>
        <dbReference type="ARBA" id="ARBA00022553"/>
    </source>
</evidence>
<dbReference type="Gene3D" id="3.40.50.980">
    <property type="match status" value="2"/>
</dbReference>
<dbReference type="InterPro" id="IPR020802">
    <property type="entry name" value="TesA-like"/>
</dbReference>
<dbReference type="InterPro" id="IPR006162">
    <property type="entry name" value="Ppantetheine_attach_site"/>
</dbReference>
<keyword evidence="3" id="KW-0597">Phosphoprotein</keyword>
<dbReference type="InterPro" id="IPR025110">
    <property type="entry name" value="AMP-bd_C"/>
</dbReference>
<dbReference type="InterPro" id="IPR020845">
    <property type="entry name" value="AMP-binding_CS"/>
</dbReference>
<dbReference type="Proteomes" id="UP000262621">
    <property type="component" value="Unassembled WGS sequence"/>
</dbReference>
<dbReference type="SMART" id="SM00823">
    <property type="entry name" value="PKS_PP"/>
    <property type="match status" value="2"/>
</dbReference>
<dbReference type="Gene3D" id="3.30.300.30">
    <property type="match status" value="2"/>
</dbReference>
<dbReference type="GO" id="GO:0003824">
    <property type="term" value="F:catalytic activity"/>
    <property type="evidence" value="ECO:0007669"/>
    <property type="project" value="InterPro"/>
</dbReference>
<dbReference type="InterPro" id="IPR010071">
    <property type="entry name" value="AA_adenyl_dom"/>
</dbReference>
<sequence length="2264" mass="244234">RGFRIELDEIRNVLEGHEAVSAAAVVALDHPAGGKFLAAYTIASASADELRAFVEARLPEYMVPASFTRLDALPVTANGKLDRRALPFPELGDTTGRAPRTRTELVLAEVFQEVLQLSSVSADDDFFRLGGHSLLATRAVTRANARLGASLTLRNLFDRPTVTGLAALPEASAAAATPSLRFTDVTRPEAIPASYGQQALWLTEQISGGSAYRAGDAFQFRGQVEITALERALRRLIERHEVLRTTFTFDGTGALTQVVHPAPVDSVLRVEQVESGAVQERMAALLDEPVDITTTHGMRFTLLRTGAADILAVHGHHIVTDEQSSTPMLRDLDAFYTEETGGAPADLLPLNGQYADFAVWQRQVLGERDDPSSLFAAEMAHWRETLGGLPAETSLPLDRPRAGVEAPTVRSMSVELAADEMRDLLDLLAERAATPLHALVGALALALWSEGAGATIPVGTPVDLRDDPGLDDLIGYFVNTAVVRADIAAGGGFEQTLRAVRDRAIEAGEHKLVPFESIVEAVNPPRLPGVSPLFQVMAAFFDLGDESQAAAGEHLVPYTPGDAAYDELDDDNAPPALFDLVFALARESGGTYRLHLDAVRELLSAETTRRLLATARLFLVLGGRHPALPVVQLAELVRLARDAAPVEQATPAYRRPIEGLDITDAPLWRAAAEHLSLALPRAGQLAVCIDDDTGLGWLAGTGPNPEVLDSLTPAAARLVDAYLTGTVLTVRPGAQPVEIGDLRAVLDDPFWDDHLDALADAEPWQPEIQSGLTATATAEGEALVRTGTPGAARARIAAAVVRALGIGDREVVIEFAEAGPDGGGVRRLPAVVTGDEAVLDWDPRHADEYEALQRDATLSRFLDDVPEPAVRISLFRTEAEHLPQATSSLSATVLVAPGGRVSVHTMGIDADAVLEDLVTNGVVVPDAVPVLPVLRRADRLPLSAAEAGQVRVRYGNDAELMPLSPLQSGLLYHMVRARETDDHNAYVSQVTRDLSGVVDPDRMRVAVAAVLRRHPNLRAGFVALGEGEVQVVPAETKLPYRVVTEVDDPAAFLAAERAAPFDHEQPPLLRFVLLETAPSRWTLAMTFEHILMDGWSLNLVMAEVIAAYHDPDQADRVPAVPFRNYLDWLASRDTRVTYTAWRDYLADLSSPSIVWPAGGDLTQGRVETGDLHHDLDPAGAARVFAAARTAGSTVGTLLQAAWAITLGRLTGSGDVVFGNTVSGRPPELAGAERIVGLLFNTLPLRVRLDPFEKVGSLLSRMQAEQATVVDHAYASLSRIQDDTGLGNLFDTLFVVQNFPYKVDGAMVTGGGLNDATHYPLTFAVNPWETASTPAVHVRLSYRQDAYAKEAAGIVLERYLLVLRFLAEHLAEPVGRVPALLAHEAEASGPDAVRFVDEVTVGDLLADQVTRSPDETALVAGDRRYTFTEFAAEVHRYARLLLADGVRPEHRVALLLPRDERMVIAMFAVFAVGAAYVPVDAEHPDDRIDYMMSVARPTVTLVTDRDAHRLGDHAGQVVNLDTSAVRDLIAGFGTGPVTVAERGSTISLDNLAYILFTSGSTGRPKGVAVGYRGLTNMYANHVEEIFDRVVAHQGGRRMKIAHTTSFSFDASWEQLFWLLNGHEVHVIDEELRREPARLLAYYDETRMDGFDVTPSYGQLLVDDGLLERDRPAGRSVSADAPGVVFVSLGGEAVPERLWQQLREAPGVESYNLYGPTEYTINALGADLADSPTSSVGKPIFNTRAYILDENLQRTLPGVAGELYLAGAGTARGYWEQAALTAERFTACPWEPGQRMYRTGDLARWTPEGNIDFLGRADDQVKIRGHRIEPGEVADALAADPQVARAAVIARKDASGAVQLYGYVVPETVDLDAVRTRVRGVLPDYMVPAGLAAVAEIPLTVNGKIDARALPEIETAGAEYVAPTTATEALIADAVAELIGAERVSTTANFFEIGGNSLLAMRLVARVNAAGDHSLLVKQVFTHQTVRDLARSLDSRSAAGPTLHDAVLLPLRAGGGRSLFCFHEYTGLATMYRRLLGMIPDDWGLYGLQDPAHGGLRVDFADFADLCRGYADVIVETQPAGPYDLLGWSWGGHLAFGVARELIARGHRVRGIGIVDAIPIAEGPLQEHVDIVDVPMADLLADVTLQDRVADRLEENEGLDLGERIFGGLSVTQRRSIAIAATRTDSLLAEPTHGVLDVPALLVAATEDGQKADYPEQLAGMWSSFLPSLRVVSVEAGHLEVIVEDERIRQWVPRLVALFTEEGEGE</sequence>
<dbReference type="PANTHER" id="PTHR45527:SF1">
    <property type="entry name" value="FATTY ACID SYNTHASE"/>
    <property type="match status" value="1"/>
</dbReference>
<dbReference type="GO" id="GO:0031177">
    <property type="term" value="F:phosphopantetheine binding"/>
    <property type="evidence" value="ECO:0007669"/>
    <property type="project" value="InterPro"/>
</dbReference>
<dbReference type="SUPFAM" id="SSF47336">
    <property type="entry name" value="ACP-like"/>
    <property type="match status" value="2"/>
</dbReference>
<organism evidence="5 6">
    <name type="scientific">Micromonospora craniellae</name>
    <dbReference type="NCBI Taxonomy" id="2294034"/>
    <lineage>
        <taxon>Bacteria</taxon>
        <taxon>Bacillati</taxon>
        <taxon>Actinomycetota</taxon>
        <taxon>Actinomycetes</taxon>
        <taxon>Micromonosporales</taxon>
        <taxon>Micromonosporaceae</taxon>
        <taxon>Micromonospora</taxon>
    </lineage>
</organism>
<dbReference type="GO" id="GO:0044550">
    <property type="term" value="P:secondary metabolite biosynthetic process"/>
    <property type="evidence" value="ECO:0007669"/>
    <property type="project" value="TreeGrafter"/>
</dbReference>
<keyword evidence="2" id="KW-0596">Phosphopantetheine</keyword>
<dbReference type="GO" id="GO:0008610">
    <property type="term" value="P:lipid biosynthetic process"/>
    <property type="evidence" value="ECO:0007669"/>
    <property type="project" value="UniProtKB-ARBA"/>
</dbReference>
<reference evidence="5 6" key="1">
    <citation type="submission" date="2018-08" db="EMBL/GenBank/DDBJ databases">
        <title>Verrucosispora craniellae sp. nov., isolated from a marine sponge in the South China Sea.</title>
        <authorList>
            <person name="Li L."/>
            <person name="Lin H.W."/>
        </authorList>
    </citation>
    <scope>NUCLEOTIDE SEQUENCE [LARGE SCALE GENOMIC DNA]</scope>
    <source>
        <strain evidence="5 6">LHW63014</strain>
    </source>
</reference>
<dbReference type="InterPro" id="IPR009081">
    <property type="entry name" value="PP-bd_ACP"/>
</dbReference>
<dbReference type="Gene3D" id="1.10.1200.10">
    <property type="entry name" value="ACP-like"/>
    <property type="match status" value="1"/>
</dbReference>
<dbReference type="GO" id="GO:0005829">
    <property type="term" value="C:cytosol"/>
    <property type="evidence" value="ECO:0007669"/>
    <property type="project" value="TreeGrafter"/>
</dbReference>
<dbReference type="Pfam" id="PF13193">
    <property type="entry name" value="AMP-binding_C"/>
    <property type="match status" value="2"/>
</dbReference>
<evidence type="ECO:0000313" key="5">
    <source>
        <dbReference type="EMBL" id="RFS43559.1"/>
    </source>
</evidence>
<dbReference type="InterPro" id="IPR029058">
    <property type="entry name" value="AB_hydrolase_fold"/>
</dbReference>
<evidence type="ECO:0000256" key="1">
    <source>
        <dbReference type="ARBA" id="ARBA00001957"/>
    </source>
</evidence>
<comment type="caution">
    <text evidence="5">The sequence shown here is derived from an EMBL/GenBank/DDBJ whole genome shotgun (WGS) entry which is preliminary data.</text>
</comment>
<dbReference type="InterPro" id="IPR000873">
    <property type="entry name" value="AMP-dep_synth/lig_dom"/>
</dbReference>
<evidence type="ECO:0000256" key="2">
    <source>
        <dbReference type="ARBA" id="ARBA00022450"/>
    </source>
</evidence>
<comment type="cofactor">
    <cofactor evidence="1">
        <name>pantetheine 4'-phosphate</name>
        <dbReference type="ChEBI" id="CHEBI:47942"/>
    </cofactor>
</comment>
<dbReference type="Gene3D" id="3.40.50.1820">
    <property type="entry name" value="alpha/beta hydrolase"/>
    <property type="match status" value="1"/>
</dbReference>
<dbReference type="Gene3D" id="2.30.38.10">
    <property type="entry name" value="Luciferase, Domain 3"/>
    <property type="match status" value="1"/>
</dbReference>
<gene>
    <name evidence="5" type="ORF">D0Q02_27200</name>
</gene>
<dbReference type="NCBIfam" id="TIGR01733">
    <property type="entry name" value="AA-adenyl-dom"/>
    <property type="match status" value="1"/>
</dbReference>
<dbReference type="PROSITE" id="PS00455">
    <property type="entry name" value="AMP_BINDING"/>
    <property type="match status" value="1"/>
</dbReference>
<dbReference type="PROSITE" id="PS00012">
    <property type="entry name" value="PHOSPHOPANTETHEINE"/>
    <property type="match status" value="2"/>
</dbReference>
<dbReference type="InterPro" id="IPR023213">
    <property type="entry name" value="CAT-like_dom_sf"/>
</dbReference>
<dbReference type="Pfam" id="PF00501">
    <property type="entry name" value="AMP-binding"/>
    <property type="match status" value="1"/>
</dbReference>